<evidence type="ECO:0000256" key="1">
    <source>
        <dbReference type="SAM" id="SignalP"/>
    </source>
</evidence>
<dbReference type="Proteomes" id="UP000276133">
    <property type="component" value="Unassembled WGS sequence"/>
</dbReference>
<dbReference type="AlphaFoldDB" id="A0A3M7PEH5"/>
<name>A0A3M7PEH5_BRAPC</name>
<feature type="chain" id="PRO_5017932584" description="Secreted protein" evidence="1">
    <location>
        <begin position="28"/>
        <end position="77"/>
    </location>
</feature>
<keyword evidence="1" id="KW-0732">Signal</keyword>
<feature type="signal peptide" evidence="1">
    <location>
        <begin position="1"/>
        <end position="27"/>
    </location>
</feature>
<accession>A0A3M7PEH5</accession>
<evidence type="ECO:0000313" key="2">
    <source>
        <dbReference type="EMBL" id="RMZ97462.1"/>
    </source>
</evidence>
<evidence type="ECO:0008006" key="4">
    <source>
        <dbReference type="Google" id="ProtNLM"/>
    </source>
</evidence>
<organism evidence="2 3">
    <name type="scientific">Brachionus plicatilis</name>
    <name type="common">Marine rotifer</name>
    <name type="synonym">Brachionus muelleri</name>
    <dbReference type="NCBI Taxonomy" id="10195"/>
    <lineage>
        <taxon>Eukaryota</taxon>
        <taxon>Metazoa</taxon>
        <taxon>Spiralia</taxon>
        <taxon>Gnathifera</taxon>
        <taxon>Rotifera</taxon>
        <taxon>Eurotatoria</taxon>
        <taxon>Monogononta</taxon>
        <taxon>Pseudotrocha</taxon>
        <taxon>Ploima</taxon>
        <taxon>Brachionidae</taxon>
        <taxon>Brachionus</taxon>
    </lineage>
</organism>
<evidence type="ECO:0000313" key="3">
    <source>
        <dbReference type="Proteomes" id="UP000276133"/>
    </source>
</evidence>
<comment type="caution">
    <text evidence="2">The sequence shown here is derived from an EMBL/GenBank/DDBJ whole genome shotgun (WGS) entry which is preliminary data.</text>
</comment>
<gene>
    <name evidence="2" type="ORF">BpHYR1_021074</name>
</gene>
<protein>
    <recommendedName>
        <fullName evidence="4">Secreted protein</fullName>
    </recommendedName>
</protein>
<keyword evidence="3" id="KW-1185">Reference proteome</keyword>
<sequence length="77" mass="8876">MALSFWFARYIILDGLVVSCVHEITESSTFKEAIICKHHLIKSIKTIDLLLIYLKRFLAAKADFGVRNLVIRVKKII</sequence>
<dbReference type="EMBL" id="REGN01011405">
    <property type="protein sequence ID" value="RMZ97462.1"/>
    <property type="molecule type" value="Genomic_DNA"/>
</dbReference>
<proteinExistence type="predicted"/>
<reference evidence="2 3" key="1">
    <citation type="journal article" date="2018" name="Sci. Rep.">
        <title>Genomic signatures of local adaptation to the degree of environmental predictability in rotifers.</title>
        <authorList>
            <person name="Franch-Gras L."/>
            <person name="Hahn C."/>
            <person name="Garcia-Roger E.M."/>
            <person name="Carmona M.J."/>
            <person name="Serra M."/>
            <person name="Gomez A."/>
        </authorList>
    </citation>
    <scope>NUCLEOTIDE SEQUENCE [LARGE SCALE GENOMIC DNA]</scope>
    <source>
        <strain evidence="2">HYR1</strain>
    </source>
</reference>